<dbReference type="Pfam" id="PF06664">
    <property type="entry name" value="WLS-like_TM"/>
    <property type="match status" value="1"/>
</dbReference>
<evidence type="ECO:0000259" key="6">
    <source>
        <dbReference type="Pfam" id="PF06664"/>
    </source>
</evidence>
<evidence type="ECO:0000313" key="7">
    <source>
        <dbReference type="RefSeq" id="XP_028154476.1"/>
    </source>
</evidence>
<evidence type="ECO:0000256" key="1">
    <source>
        <dbReference type="ARBA" id="ARBA00004141"/>
    </source>
</evidence>
<evidence type="ECO:0000256" key="2">
    <source>
        <dbReference type="ARBA" id="ARBA00022692"/>
    </source>
</evidence>
<reference evidence="7" key="1">
    <citation type="submission" date="2025-08" db="UniProtKB">
        <authorList>
            <consortium name="RefSeq"/>
        </authorList>
    </citation>
    <scope>IDENTIFICATION</scope>
    <source>
        <tissue evidence="7">Whole insect</tissue>
    </source>
</reference>
<dbReference type="RefSeq" id="XP_028154476.1">
    <property type="nucleotide sequence ID" value="XM_028298675.1"/>
</dbReference>
<gene>
    <name evidence="7" type="primary">LOC114348045</name>
</gene>
<comment type="subcellular location">
    <subcellularLocation>
        <location evidence="1">Membrane</location>
        <topology evidence="1">Multi-pass membrane protein</topology>
    </subcellularLocation>
</comment>
<dbReference type="InParanoid" id="A0A6P7GXK9"/>
<evidence type="ECO:0000256" key="4">
    <source>
        <dbReference type="ARBA" id="ARBA00023136"/>
    </source>
</evidence>
<feature type="domain" description="Wntless-like transmembrane" evidence="6">
    <location>
        <begin position="46"/>
        <end position="101"/>
    </location>
</feature>
<dbReference type="AlphaFoldDB" id="A0A6P7GXK9"/>
<protein>
    <submittedName>
        <fullName evidence="7">Transmembrane protein 181-like</fullName>
    </submittedName>
</protein>
<keyword evidence="4 5" id="KW-0472">Membrane</keyword>
<accession>A0A6P7GXK9</accession>
<keyword evidence="2 5" id="KW-0812">Transmembrane</keyword>
<dbReference type="PANTHER" id="PTHR31918:SF1">
    <property type="entry name" value="TRANSMEMBRANE PROTEIN 181"/>
    <property type="match status" value="1"/>
</dbReference>
<feature type="transmembrane region" description="Helical" evidence="5">
    <location>
        <begin position="54"/>
        <end position="71"/>
    </location>
</feature>
<organism evidence="7">
    <name type="scientific">Diabrotica virgifera virgifera</name>
    <name type="common">western corn rootworm</name>
    <dbReference type="NCBI Taxonomy" id="50390"/>
    <lineage>
        <taxon>Eukaryota</taxon>
        <taxon>Metazoa</taxon>
        <taxon>Ecdysozoa</taxon>
        <taxon>Arthropoda</taxon>
        <taxon>Hexapoda</taxon>
        <taxon>Insecta</taxon>
        <taxon>Pterygota</taxon>
        <taxon>Neoptera</taxon>
        <taxon>Endopterygota</taxon>
        <taxon>Coleoptera</taxon>
        <taxon>Polyphaga</taxon>
        <taxon>Cucujiformia</taxon>
        <taxon>Chrysomeloidea</taxon>
        <taxon>Chrysomelidae</taxon>
        <taxon>Galerucinae</taxon>
        <taxon>Diabroticina</taxon>
        <taxon>Diabroticites</taxon>
        <taxon>Diabrotica</taxon>
    </lineage>
</organism>
<dbReference type="GO" id="GO:0015643">
    <property type="term" value="F:toxic substance binding"/>
    <property type="evidence" value="ECO:0007669"/>
    <property type="project" value="InterPro"/>
</dbReference>
<evidence type="ECO:0000256" key="3">
    <source>
        <dbReference type="ARBA" id="ARBA00022989"/>
    </source>
</evidence>
<evidence type="ECO:0000256" key="5">
    <source>
        <dbReference type="SAM" id="Phobius"/>
    </source>
</evidence>
<feature type="non-terminal residue" evidence="7">
    <location>
        <position position="101"/>
    </location>
</feature>
<dbReference type="InterPro" id="IPR040416">
    <property type="entry name" value="TMEM181"/>
</dbReference>
<dbReference type="GO" id="GO:0016020">
    <property type="term" value="C:membrane"/>
    <property type="evidence" value="ECO:0007669"/>
    <property type="project" value="UniProtKB-SubCell"/>
</dbReference>
<proteinExistence type="predicted"/>
<name>A0A6P7GXK9_DIAVI</name>
<dbReference type="PANTHER" id="PTHR31918">
    <property type="entry name" value="TRANSMEMBRANE PROTEIN 181"/>
    <property type="match status" value="1"/>
</dbReference>
<keyword evidence="3 5" id="KW-1133">Transmembrane helix</keyword>
<dbReference type="InterPro" id="IPR047843">
    <property type="entry name" value="WLS-like_TM"/>
</dbReference>
<sequence>MVQKIIGVNFRFALYKSDGFVSKESSRHFDCLPKNISFLFQFKTYNPGFTQIEIWFRFIFLVFTFVVTCWYQHTLRKYPMYDWSIEQKWMSILLPMLMAYD</sequence>